<dbReference type="Proteomes" id="UP000265618">
    <property type="component" value="Unassembled WGS sequence"/>
</dbReference>
<comment type="caution">
    <text evidence="1">The sequence shown here is derived from an EMBL/GenBank/DDBJ whole genome shotgun (WGS) entry which is preliminary data.</text>
</comment>
<name>A0A9K3DDD3_9EUKA</name>
<sequence length="63" mass="7440">ERERERERRCPFLSGDAVPAYYIWLWYISPFRWAFEAILVNDLDGLELTCAEPPCPTGNDVYE</sequence>
<keyword evidence="2" id="KW-1185">Reference proteome</keyword>
<accession>A0A9K3DDD3</accession>
<protein>
    <submittedName>
        <fullName evidence="1">Uncharacterized protein</fullName>
    </submittedName>
</protein>
<gene>
    <name evidence="1" type="ORF">KIPB_015289</name>
</gene>
<proteinExistence type="predicted"/>
<feature type="non-terminal residue" evidence="1">
    <location>
        <position position="1"/>
    </location>
</feature>
<dbReference type="EMBL" id="BDIP01008456">
    <property type="protein sequence ID" value="GIQ91853.1"/>
    <property type="molecule type" value="Genomic_DNA"/>
</dbReference>
<evidence type="ECO:0000313" key="2">
    <source>
        <dbReference type="Proteomes" id="UP000265618"/>
    </source>
</evidence>
<dbReference type="AlphaFoldDB" id="A0A9K3DDD3"/>
<organism evidence="1 2">
    <name type="scientific">Kipferlia bialata</name>
    <dbReference type="NCBI Taxonomy" id="797122"/>
    <lineage>
        <taxon>Eukaryota</taxon>
        <taxon>Metamonada</taxon>
        <taxon>Carpediemonas-like organisms</taxon>
        <taxon>Kipferlia</taxon>
    </lineage>
</organism>
<feature type="non-terminal residue" evidence="1">
    <location>
        <position position="63"/>
    </location>
</feature>
<evidence type="ECO:0000313" key="1">
    <source>
        <dbReference type="EMBL" id="GIQ91853.1"/>
    </source>
</evidence>
<dbReference type="OrthoDB" id="66620at2759"/>
<reference evidence="1 2" key="1">
    <citation type="journal article" date="2018" name="PLoS ONE">
        <title>The draft genome of Kipferlia bialata reveals reductive genome evolution in fornicate parasites.</title>
        <authorList>
            <person name="Tanifuji G."/>
            <person name="Takabayashi S."/>
            <person name="Kume K."/>
            <person name="Takagi M."/>
            <person name="Nakayama T."/>
            <person name="Kamikawa R."/>
            <person name="Inagaki Y."/>
            <person name="Hashimoto T."/>
        </authorList>
    </citation>
    <scope>NUCLEOTIDE SEQUENCE [LARGE SCALE GENOMIC DNA]</scope>
    <source>
        <strain evidence="1">NY0173</strain>
    </source>
</reference>